<dbReference type="AlphaFoldDB" id="A0A8R1ICB2"/>
<organism evidence="1 2">
    <name type="scientific">Caenorhabditis japonica</name>
    <dbReference type="NCBI Taxonomy" id="281687"/>
    <lineage>
        <taxon>Eukaryota</taxon>
        <taxon>Metazoa</taxon>
        <taxon>Ecdysozoa</taxon>
        <taxon>Nematoda</taxon>
        <taxon>Chromadorea</taxon>
        <taxon>Rhabditida</taxon>
        <taxon>Rhabditina</taxon>
        <taxon>Rhabditomorpha</taxon>
        <taxon>Rhabditoidea</taxon>
        <taxon>Rhabditidae</taxon>
        <taxon>Peloderinae</taxon>
        <taxon>Caenorhabditis</taxon>
    </lineage>
</organism>
<sequence>MEKANVFMLPQPGKDLKEIKSYRQVSLLSPVAKVLERVILEMIKPKIQSSSSQHAFKKAHSTTTAIIEVTNHIVGGLKM</sequence>
<dbReference type="PANTHER" id="PTHR36688">
    <property type="entry name" value="ENDO/EXONUCLEASE/PHOSPHATASE DOMAIN-CONTAINING PROTEIN"/>
    <property type="match status" value="1"/>
</dbReference>
<proteinExistence type="predicted"/>
<evidence type="ECO:0000313" key="2">
    <source>
        <dbReference type="Proteomes" id="UP000005237"/>
    </source>
</evidence>
<evidence type="ECO:0000313" key="1">
    <source>
        <dbReference type="EnsemblMetazoa" id="CJA23155.1"/>
    </source>
</evidence>
<dbReference type="Proteomes" id="UP000005237">
    <property type="component" value="Unassembled WGS sequence"/>
</dbReference>
<reference evidence="1" key="2">
    <citation type="submission" date="2022-06" db="UniProtKB">
        <authorList>
            <consortium name="EnsemblMetazoa"/>
        </authorList>
    </citation>
    <scope>IDENTIFICATION</scope>
    <source>
        <strain evidence="1">DF5081</strain>
    </source>
</reference>
<keyword evidence="2" id="KW-1185">Reference proteome</keyword>
<reference evidence="2" key="1">
    <citation type="submission" date="2010-08" db="EMBL/GenBank/DDBJ databases">
        <authorList>
            <consortium name="Caenorhabditis japonica Sequencing Consortium"/>
            <person name="Wilson R.K."/>
        </authorList>
    </citation>
    <scope>NUCLEOTIDE SEQUENCE [LARGE SCALE GENOMIC DNA]</scope>
    <source>
        <strain evidence="2">DF5081</strain>
    </source>
</reference>
<accession>A0A8R1ICB2</accession>
<evidence type="ECO:0008006" key="3">
    <source>
        <dbReference type="Google" id="ProtNLM"/>
    </source>
</evidence>
<dbReference type="InterPro" id="IPR052560">
    <property type="entry name" value="RdDP_mobile_element"/>
</dbReference>
<protein>
    <recommendedName>
        <fullName evidence="3">Reverse transcriptase domain-containing protein</fullName>
    </recommendedName>
</protein>
<dbReference type="PANTHER" id="PTHR36688:SF1">
    <property type="entry name" value="ENDONUCLEASE_EXONUCLEASE_PHOSPHATASE DOMAIN-CONTAINING PROTEIN"/>
    <property type="match status" value="1"/>
</dbReference>
<dbReference type="EnsemblMetazoa" id="CJA23155.1">
    <property type="protein sequence ID" value="CJA23155.1"/>
    <property type="gene ID" value="WBGene00178727"/>
</dbReference>
<name>A0A8R1ICB2_CAEJA</name>